<evidence type="ECO:0000313" key="10">
    <source>
        <dbReference type="EMBL" id="TNM93866.1"/>
    </source>
</evidence>
<dbReference type="GO" id="GO:0003697">
    <property type="term" value="F:single-stranded DNA binding"/>
    <property type="evidence" value="ECO:0007669"/>
    <property type="project" value="InterPro"/>
</dbReference>
<evidence type="ECO:0000256" key="7">
    <source>
        <dbReference type="ARBA" id="ARBA00023125"/>
    </source>
</evidence>
<keyword evidence="6" id="KW-0779">Telomere</keyword>
<evidence type="ECO:0000256" key="8">
    <source>
        <dbReference type="ARBA" id="ARBA00023242"/>
    </source>
</evidence>
<dbReference type="PANTHER" id="PTHR14865">
    <property type="entry name" value="CST COMPLEX SUBUNIT CTC1"/>
    <property type="match status" value="1"/>
</dbReference>
<feature type="region of interest" description="Disordered" evidence="9">
    <location>
        <begin position="314"/>
        <end position="340"/>
    </location>
</feature>
<dbReference type="Pfam" id="PF15489">
    <property type="entry name" value="CTC1"/>
    <property type="match status" value="1"/>
</dbReference>
<evidence type="ECO:0000256" key="2">
    <source>
        <dbReference type="ARBA" id="ARBA00004574"/>
    </source>
</evidence>
<dbReference type="Proteomes" id="UP000516260">
    <property type="component" value="Chromosome 2"/>
</dbReference>
<dbReference type="InterPro" id="IPR042617">
    <property type="entry name" value="CTC1-like"/>
</dbReference>
<gene>
    <name evidence="10" type="ORF">fugu_002042</name>
</gene>
<dbReference type="PANTHER" id="PTHR14865:SF2">
    <property type="entry name" value="CST COMPLEX SUBUNIT CTC1"/>
    <property type="match status" value="1"/>
</dbReference>
<keyword evidence="11" id="KW-1185">Reference proteome</keyword>
<dbReference type="GO" id="GO:1990879">
    <property type="term" value="C:CST complex"/>
    <property type="evidence" value="ECO:0007669"/>
    <property type="project" value="TreeGrafter"/>
</dbReference>
<dbReference type="GO" id="GO:0042162">
    <property type="term" value="F:telomeric DNA binding"/>
    <property type="evidence" value="ECO:0007669"/>
    <property type="project" value="TreeGrafter"/>
</dbReference>
<evidence type="ECO:0000313" key="11">
    <source>
        <dbReference type="Proteomes" id="UP000516260"/>
    </source>
</evidence>
<comment type="caution">
    <text evidence="10">The sequence shown here is derived from an EMBL/GenBank/DDBJ whole genome shotgun (WGS) entry which is preliminary data.</text>
</comment>
<evidence type="ECO:0000256" key="3">
    <source>
        <dbReference type="ARBA" id="ARBA00006332"/>
    </source>
</evidence>
<dbReference type="AlphaFoldDB" id="A0A4Z2BQI9"/>
<evidence type="ECO:0000256" key="9">
    <source>
        <dbReference type="SAM" id="MobiDB-lite"/>
    </source>
</evidence>
<reference evidence="10 11" key="1">
    <citation type="submission" date="2019-04" db="EMBL/GenBank/DDBJ databases">
        <title>The sequence and de novo assembly of Takifugu bimaculatus genome using PacBio and Hi-C technologies.</title>
        <authorList>
            <person name="Xu P."/>
            <person name="Liu B."/>
            <person name="Zhou Z."/>
        </authorList>
    </citation>
    <scope>NUCLEOTIDE SEQUENCE [LARGE SCALE GENOMIC DNA]</scope>
    <source>
        <strain evidence="10">TB-2018</strain>
        <tissue evidence="10">Muscle</tissue>
    </source>
</reference>
<sequence length="1208" mass="133983">MDRFLDHFRYKSEAESKWLQEIFSFISQHLFPLVSKFTGPAADTCVTGGGVCCQDLAMCVVTKIEENMCVSHTLPVSYRPVSISELVSQQHLPCVSRLSWSTSQQRAWLKEAERSPPGHQPLQRVNLLLTGCLEEGQAGGWRVTDTSGSVRCEGVSFSPLWLHHPVLFPNWNYIPYSGSEQEQKGAGGHMELIGSPVLLRPAPEQRMDLTRAVGVREAAGYLSSSPRGRRLSVCGHVASVCALLRVAGTSFFCFSLTDDTHRLPVLVKESSRLWWSDCLCVGDRVCVTSLRVCALRGWKGNSILAVTDHSEIHTNYSQGPREDSRADPQGDTPPSLVMSCIDDDDTEESRRMFTRTKQSRIINYQGTVTEVVSAGAGLYVMDGKVGLCLAYQPPLRRELRAGDSVQITHVHFLFRPSPDFPPSILCTCLRSTLKISSFSKVSGPPAGSSCPCDGVLPRLLLEKNMGICEYLWVCHLSSQLSHSLVPRMLKHCVCMLSWKLMALVWRRERVDKERRNIYSEMLDEPHTCPLTQYRVDPARPQYVSVSELCQSLLDYWSSVSLESLLPDGGSSLTRSQINTMLSWSFNVQTGSRLRRRPLLLVGILELPSKTSELTLQLRDGTAAVACVATETNHGEDEGQKTTCNTAWIGCLVCVLEFMVVTERFIQSDFPSFQHLDQEKYITHKNCRVYLQFSVDHVHILSPSVAMETHLHQKGRDLAADVSGKMERMQEGESGGQKKRKLEEEPTVPPWVPSAAVATGPVSGWQCVSMVIRVEHKEGVSWRNAGLNEADVGLVLCFSAKAAVMGPVVTWRQDPQNRPMSEKETTTESKVLLVFSGLTVRWFPVIQPGSFYRLVATNSQDPCVLIGSAVSAQSGVELHADSTLQVQPDWRFHTLAKSLLLPAFRQAPSTRVLSVSEVLECSCDLVCFQALLIDRISVNDGFNDSGDKNKGVRLTVCDQSGRSLRVYLDLTHTPYPLGLLPGNTLLFSEFQRRVSRAGSVYCSYLPVSSITVVSLGDSSPNQPPPAPIMHLGVWAGSTGPSFIVGQIKGHVVCVLFVRLQWICSLCGGLYRQSCSGPRCCSSSSVFQSKAKLVLDDGTGEAHVWVSGALVRPLLGLNDRQWEGLQRALRVRGQVEVYPWGQSLVCADALLHFLLCVCSSKVVCRQLALTCRRHNRQRSEESKRFSRGDRDFLTRLTPPLQLTCLHINTP</sequence>
<protein>
    <recommendedName>
        <fullName evidence="4">CST complex subunit CTC1</fullName>
    </recommendedName>
</protein>
<comment type="similarity">
    <text evidence="3">Belongs to the CTC1 family.</text>
</comment>
<name>A0A4Z2BQI9_9TELE</name>
<feature type="region of interest" description="Disordered" evidence="9">
    <location>
        <begin position="724"/>
        <end position="746"/>
    </location>
</feature>
<comment type="subcellular location">
    <subcellularLocation>
        <location evidence="2">Chromosome</location>
        <location evidence="2">Telomere</location>
    </subcellularLocation>
    <subcellularLocation>
        <location evidence="1">Nucleus</location>
    </subcellularLocation>
</comment>
<evidence type="ECO:0000256" key="1">
    <source>
        <dbReference type="ARBA" id="ARBA00004123"/>
    </source>
</evidence>
<evidence type="ECO:0000256" key="5">
    <source>
        <dbReference type="ARBA" id="ARBA00022454"/>
    </source>
</evidence>
<dbReference type="GO" id="GO:0045740">
    <property type="term" value="P:positive regulation of DNA replication"/>
    <property type="evidence" value="ECO:0007669"/>
    <property type="project" value="TreeGrafter"/>
</dbReference>
<organism evidence="10 11">
    <name type="scientific">Takifugu bimaculatus</name>
    <dbReference type="NCBI Taxonomy" id="433685"/>
    <lineage>
        <taxon>Eukaryota</taxon>
        <taxon>Metazoa</taxon>
        <taxon>Chordata</taxon>
        <taxon>Craniata</taxon>
        <taxon>Vertebrata</taxon>
        <taxon>Euteleostomi</taxon>
        <taxon>Actinopterygii</taxon>
        <taxon>Neopterygii</taxon>
        <taxon>Teleostei</taxon>
        <taxon>Neoteleostei</taxon>
        <taxon>Acanthomorphata</taxon>
        <taxon>Eupercaria</taxon>
        <taxon>Tetraodontiformes</taxon>
        <taxon>Tetradontoidea</taxon>
        <taxon>Tetraodontidae</taxon>
        <taxon>Takifugu</taxon>
    </lineage>
</organism>
<accession>A0A4Z2BQI9</accession>
<dbReference type="EMBL" id="SWLE01000012">
    <property type="protein sequence ID" value="TNM93866.1"/>
    <property type="molecule type" value="Genomic_DNA"/>
</dbReference>
<dbReference type="InterPro" id="IPR029156">
    <property type="entry name" value="CTC1"/>
</dbReference>
<evidence type="ECO:0000256" key="4">
    <source>
        <dbReference type="ARBA" id="ARBA00016175"/>
    </source>
</evidence>
<dbReference type="GO" id="GO:0010833">
    <property type="term" value="P:telomere maintenance via telomere lengthening"/>
    <property type="evidence" value="ECO:0007669"/>
    <property type="project" value="TreeGrafter"/>
</dbReference>
<keyword evidence="5" id="KW-0158">Chromosome</keyword>
<keyword evidence="8" id="KW-0539">Nucleus</keyword>
<evidence type="ECO:0000256" key="6">
    <source>
        <dbReference type="ARBA" id="ARBA00022895"/>
    </source>
</evidence>
<keyword evidence="7" id="KW-0238">DNA-binding</keyword>
<proteinExistence type="inferred from homology"/>